<dbReference type="Gene3D" id="2.60.120.10">
    <property type="entry name" value="Jelly Rolls"/>
    <property type="match status" value="1"/>
</dbReference>
<dbReference type="InterPro" id="IPR014710">
    <property type="entry name" value="RmlC-like_jellyroll"/>
</dbReference>
<dbReference type="PANTHER" id="PTHR19288">
    <property type="entry name" value="4-NITROPHENYLPHOSPHATASE-RELATED"/>
    <property type="match status" value="1"/>
</dbReference>
<reference evidence="2" key="1">
    <citation type="submission" date="2019-11" db="EMBL/GenBank/DDBJ databases">
        <title>Microbial mats filling the niche in hypersaline microbial mats.</title>
        <authorList>
            <person name="Wong H.L."/>
            <person name="Macleod F.I."/>
            <person name="White R.A. III"/>
            <person name="Burns B.P."/>
        </authorList>
    </citation>
    <scope>NUCLEOTIDE SEQUENCE</scope>
    <source>
        <strain evidence="2">Rbin_158</strain>
    </source>
</reference>
<evidence type="ECO:0000313" key="3">
    <source>
        <dbReference type="Proteomes" id="UP000649604"/>
    </source>
</evidence>
<comment type="caution">
    <text evidence="2">The sequence shown here is derived from an EMBL/GenBank/DDBJ whole genome shotgun (WGS) entry which is preliminary data.</text>
</comment>
<dbReference type="Pfam" id="PF13344">
    <property type="entry name" value="Hydrolase_6"/>
    <property type="match status" value="1"/>
</dbReference>
<dbReference type="Gene3D" id="3.40.50.1000">
    <property type="entry name" value="HAD superfamily/HAD-like"/>
    <property type="match status" value="2"/>
</dbReference>
<dbReference type="Pfam" id="PF13242">
    <property type="entry name" value="Hydrolase_like"/>
    <property type="match status" value="1"/>
</dbReference>
<proteinExistence type="predicted"/>
<dbReference type="InterPro" id="IPR023214">
    <property type="entry name" value="HAD_sf"/>
</dbReference>
<dbReference type="PANTHER" id="PTHR19288:SF46">
    <property type="entry name" value="HALOACID DEHALOGENASE-LIKE HYDROLASE DOMAIN-CONTAINING PROTEIN 2"/>
    <property type="match status" value="1"/>
</dbReference>
<dbReference type="Pfam" id="PF00027">
    <property type="entry name" value="cNMP_binding"/>
    <property type="match status" value="1"/>
</dbReference>
<evidence type="ECO:0000313" key="2">
    <source>
        <dbReference type="EMBL" id="MBD3327051.1"/>
    </source>
</evidence>
<dbReference type="PROSITE" id="PS50042">
    <property type="entry name" value="CNMP_BINDING_3"/>
    <property type="match status" value="1"/>
</dbReference>
<dbReference type="InterPro" id="IPR036412">
    <property type="entry name" value="HAD-like_sf"/>
</dbReference>
<dbReference type="InterPro" id="IPR000595">
    <property type="entry name" value="cNMP-bd_dom"/>
</dbReference>
<dbReference type="SMART" id="SM00100">
    <property type="entry name" value="cNMP"/>
    <property type="match status" value="1"/>
</dbReference>
<name>A0A9D5JZX2_9BACT</name>
<sequence length="430" mass="47524">MQQLQGMKAFICDMDGVIYHGKTLLPGALNFIEWLKRENKQFLFLTNNSHSSPRELREKLLRLGADVDEEHFYTSALATAEFLSQQCPHGSVFVIGGPGLVNALYDVGFSMNAVNPDYVVIGFALDYNYRSLEHATHLVIKGAKLIATDSNPTVITRKGLSPGTRALVAPVEIATDTTAYYVGKPNPLMTRLALRKLNCTPQETAIIGDRIDTDIVAGIEAGITTVLVLSGITSREDLIHWSYRPDYVLEGIRDIVASVDETIYRPAHDYTYGDGVALTTFQKVMILKRVKFFSGITEEVLARVASVFEEVEVFAGQPIIEKGKPNPYFYVIVDGEVRVRSQQQEITTFGRNEAFGEIGILDTGAVASASVTALTNTRLLRLERDMFLTLVRDHAEVAQNTLKILAKRLRSTNVVIDQLASPKELEPGNG</sequence>
<accession>A0A9D5JZX2</accession>
<dbReference type="SUPFAM" id="SSF56784">
    <property type="entry name" value="HAD-like"/>
    <property type="match status" value="1"/>
</dbReference>
<dbReference type="SUPFAM" id="SSF51206">
    <property type="entry name" value="cAMP-binding domain-like"/>
    <property type="match status" value="1"/>
</dbReference>
<dbReference type="GO" id="GO:0016791">
    <property type="term" value="F:phosphatase activity"/>
    <property type="evidence" value="ECO:0007669"/>
    <property type="project" value="TreeGrafter"/>
</dbReference>
<dbReference type="InterPro" id="IPR006357">
    <property type="entry name" value="HAD-SF_hydro_IIA"/>
</dbReference>
<protein>
    <submittedName>
        <fullName evidence="2">HAD-IIA family hydrolase</fullName>
    </submittedName>
</protein>
<dbReference type="GO" id="GO:0005737">
    <property type="term" value="C:cytoplasm"/>
    <property type="evidence" value="ECO:0007669"/>
    <property type="project" value="TreeGrafter"/>
</dbReference>
<dbReference type="CDD" id="cd07530">
    <property type="entry name" value="HAD_Pase_UmpH-like"/>
    <property type="match status" value="1"/>
</dbReference>
<dbReference type="NCBIfam" id="TIGR01460">
    <property type="entry name" value="HAD-SF-IIA"/>
    <property type="match status" value="1"/>
</dbReference>
<dbReference type="CDD" id="cd00038">
    <property type="entry name" value="CAP_ED"/>
    <property type="match status" value="1"/>
</dbReference>
<dbReference type="Proteomes" id="UP000649604">
    <property type="component" value="Unassembled WGS sequence"/>
</dbReference>
<organism evidence="2 3">
    <name type="scientific">candidate division KSB3 bacterium</name>
    <dbReference type="NCBI Taxonomy" id="2044937"/>
    <lineage>
        <taxon>Bacteria</taxon>
        <taxon>candidate division KSB3</taxon>
    </lineage>
</organism>
<dbReference type="AlphaFoldDB" id="A0A9D5JZX2"/>
<evidence type="ECO:0000259" key="1">
    <source>
        <dbReference type="PROSITE" id="PS50042"/>
    </source>
</evidence>
<dbReference type="EMBL" id="WJJP01000679">
    <property type="protein sequence ID" value="MBD3327051.1"/>
    <property type="molecule type" value="Genomic_DNA"/>
</dbReference>
<feature type="domain" description="Cyclic nucleotide-binding" evidence="1">
    <location>
        <begin position="292"/>
        <end position="408"/>
    </location>
</feature>
<keyword evidence="2" id="KW-0378">Hydrolase</keyword>
<gene>
    <name evidence="2" type="ORF">GF339_20865</name>
</gene>
<dbReference type="InterPro" id="IPR018490">
    <property type="entry name" value="cNMP-bd_dom_sf"/>
</dbReference>